<dbReference type="EMBL" id="QNRK01000001">
    <property type="protein sequence ID" value="RBP18220.1"/>
    <property type="molecule type" value="Genomic_DNA"/>
</dbReference>
<keyword evidence="2" id="KW-1185">Reference proteome</keyword>
<dbReference type="NCBIfam" id="NF002769">
    <property type="entry name" value="PRK02853.1"/>
    <property type="match status" value="1"/>
</dbReference>
<dbReference type="AlphaFoldDB" id="A0A366FW13"/>
<gene>
    <name evidence="1" type="ORF">DFR50_101164</name>
</gene>
<proteinExistence type="predicted"/>
<dbReference type="RefSeq" id="WP_113887284.1">
    <property type="nucleotide sequence ID" value="NZ_QNRK01000001.1"/>
</dbReference>
<dbReference type="Proteomes" id="UP000253529">
    <property type="component" value="Unassembled WGS sequence"/>
</dbReference>
<accession>A0A366FW13</accession>
<evidence type="ECO:0000313" key="2">
    <source>
        <dbReference type="Proteomes" id="UP000253529"/>
    </source>
</evidence>
<name>A0A366FW13_9HYPH</name>
<sequence>MNARDDDRRDRLSDVFLDEDTIPRGAIEADHERAVAIFDLVEENTFAIPGRDDGPYTMTISQEESKFTFDIRTSDGEQALSIVVSMTPFRSLLKDYFLICETYYSAIRTASPRQIEAIDRERTKLHNEGAELIGHRLSERVTIDQNTSRRLFTLISTLRWKI</sequence>
<evidence type="ECO:0000313" key="1">
    <source>
        <dbReference type="EMBL" id="RBP18220.1"/>
    </source>
</evidence>
<reference evidence="1 2" key="1">
    <citation type="submission" date="2018-06" db="EMBL/GenBank/DDBJ databases">
        <title>Genomic Encyclopedia of Type Strains, Phase IV (KMG-IV): sequencing the most valuable type-strain genomes for metagenomic binning, comparative biology and taxonomic classification.</title>
        <authorList>
            <person name="Goeker M."/>
        </authorList>
    </citation>
    <scope>NUCLEOTIDE SEQUENCE [LARGE SCALE GENOMIC DNA]</scope>
    <source>
        <strain evidence="1 2">DSM 24875</strain>
    </source>
</reference>
<organism evidence="1 2">
    <name type="scientific">Roseiarcus fermentans</name>
    <dbReference type="NCBI Taxonomy" id="1473586"/>
    <lineage>
        <taxon>Bacteria</taxon>
        <taxon>Pseudomonadati</taxon>
        <taxon>Pseudomonadota</taxon>
        <taxon>Alphaproteobacteria</taxon>
        <taxon>Hyphomicrobiales</taxon>
        <taxon>Roseiarcaceae</taxon>
        <taxon>Roseiarcus</taxon>
    </lineage>
</organism>
<protein>
    <submittedName>
        <fullName evidence="1">Uncharacterized protein (UPF0262 family)</fullName>
    </submittedName>
</protein>
<comment type="caution">
    <text evidence="1">The sequence shown here is derived from an EMBL/GenBank/DDBJ whole genome shotgun (WGS) entry which is preliminary data.</text>
</comment>
<dbReference type="Pfam" id="PF06793">
    <property type="entry name" value="UPF0262"/>
    <property type="match status" value="1"/>
</dbReference>
<dbReference type="InterPro" id="IPR008321">
    <property type="entry name" value="UCP032146"/>
</dbReference>
<dbReference type="OrthoDB" id="9798434at2"/>